<accession>A0A382PF37</accession>
<dbReference type="AlphaFoldDB" id="A0A382PF37"/>
<sequence length="141" mass="16192">IPPNTGNIARLCAAVRCHLILLGRLGFELTDSQLKRAGLDYWQWVSWEHHEDPKIFLENLPESSVRCLSVHVEKPYTQMNPSHGDYLFFGKETTGLPKTWLERYSEQAFTIPMWESGVRSLNLGSSVAIVVYDALRQLKKF</sequence>
<dbReference type="InterPro" id="IPR016914">
    <property type="entry name" value="TrmL"/>
</dbReference>
<dbReference type="InterPro" id="IPR029026">
    <property type="entry name" value="tRNA_m1G_MTases_N"/>
</dbReference>
<dbReference type="CDD" id="cd18094">
    <property type="entry name" value="SpoU-like_TrmL"/>
    <property type="match status" value="1"/>
</dbReference>
<dbReference type="GO" id="GO:0008173">
    <property type="term" value="F:RNA methyltransferase activity"/>
    <property type="evidence" value="ECO:0007669"/>
    <property type="project" value="InterPro"/>
</dbReference>
<dbReference type="HAMAP" id="MF_01885">
    <property type="entry name" value="tRNA_methyltr_TrmL"/>
    <property type="match status" value="1"/>
</dbReference>
<dbReference type="Pfam" id="PF00588">
    <property type="entry name" value="SpoU_methylase"/>
    <property type="match status" value="1"/>
</dbReference>
<reference evidence="7" key="1">
    <citation type="submission" date="2018-05" db="EMBL/GenBank/DDBJ databases">
        <authorList>
            <person name="Lanie J.A."/>
            <person name="Ng W.-L."/>
            <person name="Kazmierczak K.M."/>
            <person name="Andrzejewski T.M."/>
            <person name="Davidsen T.M."/>
            <person name="Wayne K.J."/>
            <person name="Tettelin H."/>
            <person name="Glass J.I."/>
            <person name="Rusch D."/>
            <person name="Podicherti R."/>
            <person name="Tsui H.-C.T."/>
            <person name="Winkler M.E."/>
        </authorList>
    </citation>
    <scope>NUCLEOTIDE SEQUENCE</scope>
</reference>
<evidence type="ECO:0000313" key="7">
    <source>
        <dbReference type="EMBL" id="SVC71235.1"/>
    </source>
</evidence>
<keyword evidence="2" id="KW-0489">Methyltransferase</keyword>
<evidence type="ECO:0000256" key="2">
    <source>
        <dbReference type="ARBA" id="ARBA00022603"/>
    </source>
</evidence>
<feature type="domain" description="tRNA/rRNA methyltransferase SpoU type" evidence="6">
    <location>
        <begin position="2"/>
        <end position="132"/>
    </location>
</feature>
<evidence type="ECO:0000256" key="1">
    <source>
        <dbReference type="ARBA" id="ARBA00022490"/>
    </source>
</evidence>
<dbReference type="PIRSF" id="PIRSF029256">
    <property type="entry name" value="SpoU_TrmH_prd"/>
    <property type="match status" value="1"/>
</dbReference>
<dbReference type="Gene3D" id="3.40.1280.10">
    <property type="match status" value="1"/>
</dbReference>
<protein>
    <recommendedName>
        <fullName evidence="6">tRNA/rRNA methyltransferase SpoU type domain-containing protein</fullName>
    </recommendedName>
</protein>
<feature type="non-terminal residue" evidence="7">
    <location>
        <position position="1"/>
    </location>
</feature>
<dbReference type="EMBL" id="UINC01106514">
    <property type="protein sequence ID" value="SVC71235.1"/>
    <property type="molecule type" value="Genomic_DNA"/>
</dbReference>
<organism evidence="7">
    <name type="scientific">marine metagenome</name>
    <dbReference type="NCBI Taxonomy" id="408172"/>
    <lineage>
        <taxon>unclassified sequences</taxon>
        <taxon>metagenomes</taxon>
        <taxon>ecological metagenomes</taxon>
    </lineage>
</organism>
<evidence type="ECO:0000256" key="5">
    <source>
        <dbReference type="ARBA" id="ARBA00022694"/>
    </source>
</evidence>
<proteinExistence type="inferred from homology"/>
<name>A0A382PF37_9ZZZZ</name>
<dbReference type="InterPro" id="IPR029028">
    <property type="entry name" value="Alpha/beta_knot_MTases"/>
</dbReference>
<keyword evidence="5" id="KW-0819">tRNA processing</keyword>
<dbReference type="GO" id="GO:0003723">
    <property type="term" value="F:RNA binding"/>
    <property type="evidence" value="ECO:0007669"/>
    <property type="project" value="InterPro"/>
</dbReference>
<dbReference type="PANTHER" id="PTHR42971:SF1">
    <property type="entry name" value="TRNA (CYTIDINE(34)-2'-O)-METHYLTRANSFERASE"/>
    <property type="match status" value="1"/>
</dbReference>
<keyword evidence="1" id="KW-0963">Cytoplasm</keyword>
<dbReference type="InterPro" id="IPR001537">
    <property type="entry name" value="SpoU_MeTrfase"/>
</dbReference>
<dbReference type="PANTHER" id="PTHR42971">
    <property type="entry name" value="TRNA (CYTIDINE(34)-2'-O)-METHYLTRANSFERASE"/>
    <property type="match status" value="1"/>
</dbReference>
<evidence type="ECO:0000256" key="3">
    <source>
        <dbReference type="ARBA" id="ARBA00022679"/>
    </source>
</evidence>
<keyword evidence="3" id="KW-0808">Transferase</keyword>
<dbReference type="SUPFAM" id="SSF75217">
    <property type="entry name" value="alpha/beta knot"/>
    <property type="match status" value="1"/>
</dbReference>
<gene>
    <name evidence="7" type="ORF">METZ01_LOCUS324089</name>
</gene>
<dbReference type="GO" id="GO:0002130">
    <property type="term" value="P:wobble position ribose methylation"/>
    <property type="evidence" value="ECO:0007669"/>
    <property type="project" value="TreeGrafter"/>
</dbReference>
<keyword evidence="4" id="KW-0949">S-adenosyl-L-methionine</keyword>
<evidence type="ECO:0000256" key="4">
    <source>
        <dbReference type="ARBA" id="ARBA00022691"/>
    </source>
</evidence>
<evidence type="ECO:0000259" key="6">
    <source>
        <dbReference type="Pfam" id="PF00588"/>
    </source>
</evidence>